<evidence type="ECO:0000256" key="5">
    <source>
        <dbReference type="SAM" id="Phobius"/>
    </source>
</evidence>
<feature type="transmembrane region" description="Helical" evidence="5">
    <location>
        <begin position="212"/>
        <end position="236"/>
    </location>
</feature>
<feature type="transmembrane region" description="Helical" evidence="5">
    <location>
        <begin position="172"/>
        <end position="191"/>
    </location>
</feature>
<evidence type="ECO:0000256" key="2">
    <source>
        <dbReference type="ARBA" id="ARBA00022692"/>
    </source>
</evidence>
<gene>
    <name evidence="6" type="ORF">SAMN06296036_105214</name>
</gene>
<keyword evidence="7" id="KW-1185">Reference proteome</keyword>
<reference evidence="7" key="1">
    <citation type="submission" date="2017-04" db="EMBL/GenBank/DDBJ databases">
        <authorList>
            <person name="Varghese N."/>
            <person name="Submissions S."/>
        </authorList>
    </citation>
    <scope>NUCLEOTIDE SEQUENCE [LARGE SCALE GENOMIC DNA]</scope>
    <source>
        <strain evidence="7">RKEM611</strain>
    </source>
</reference>
<dbReference type="PANTHER" id="PTHR43424">
    <property type="entry name" value="LOCUS PUTATIVE PROTEIN 1-RELATED"/>
    <property type="match status" value="1"/>
</dbReference>
<feature type="transmembrane region" description="Helical" evidence="5">
    <location>
        <begin position="329"/>
        <end position="351"/>
    </location>
</feature>
<keyword evidence="3 5" id="KW-1133">Transmembrane helix</keyword>
<dbReference type="GO" id="GO:0016020">
    <property type="term" value="C:membrane"/>
    <property type="evidence" value="ECO:0007669"/>
    <property type="project" value="UniProtKB-SubCell"/>
</dbReference>
<feature type="transmembrane region" description="Helical" evidence="5">
    <location>
        <begin position="79"/>
        <end position="100"/>
    </location>
</feature>
<organism evidence="6 7">
    <name type="scientific">Pseudobacteriovorax antillogorgiicola</name>
    <dbReference type="NCBI Taxonomy" id="1513793"/>
    <lineage>
        <taxon>Bacteria</taxon>
        <taxon>Pseudomonadati</taxon>
        <taxon>Bdellovibrionota</taxon>
        <taxon>Oligoflexia</taxon>
        <taxon>Oligoflexales</taxon>
        <taxon>Pseudobacteriovoracaceae</taxon>
        <taxon>Pseudobacteriovorax</taxon>
    </lineage>
</organism>
<comment type="subcellular location">
    <subcellularLocation>
        <location evidence="1">Membrane</location>
        <topology evidence="1">Multi-pass membrane protein</topology>
    </subcellularLocation>
</comment>
<sequence length="477" mass="52969">MANLYNKTAKNLVKLGVSLGLTMCLGALVRALLPRILGVEGVGVLYFAESIAGIIFTLTPLGVHAYINRTIPQDPGKIVTIFPSLSFMTFLTGGLLWLGLFSYGTWQGLEDKFLIVVVFGLFEWLRQHTQEVVKPMFLAADYVNFVSRLDVFAKVVQALLVCVGVWLFPDVLWAAGFFLFSQIITLTILLVRALQLGWLRLSFDWQVCKAAAIFGLPFLLNQALVSLYGQIDIAVLEILSDETEIGWYGSAQRLKGLFLMGVPLLYSAVIPMLSKSRAAGENAYFEFFYLVYRVLMLVSWLMAMAMILLGQEFVELLYGAEFEPATIHVQLLAPVLLFTYINVFLSANLGLISDGRKLTLITFVSLMANTGLNFLLIPYFLGEFGEGGAGIGATLTTIIAELMVFLAMLRITPIQIMSRNVSIITAFSLMTIVLVSTGIWFLEPQWYVRLLLFAFLAGTVTIGIGLQYGRNIKQMWS</sequence>
<evidence type="ECO:0000313" key="6">
    <source>
        <dbReference type="EMBL" id="SMF13145.1"/>
    </source>
</evidence>
<feature type="transmembrane region" description="Helical" evidence="5">
    <location>
        <begin position="421"/>
        <end position="441"/>
    </location>
</feature>
<evidence type="ECO:0000256" key="1">
    <source>
        <dbReference type="ARBA" id="ARBA00004141"/>
    </source>
</evidence>
<evidence type="ECO:0000313" key="7">
    <source>
        <dbReference type="Proteomes" id="UP000192907"/>
    </source>
</evidence>
<dbReference type="Pfam" id="PF01943">
    <property type="entry name" value="Polysacc_synt"/>
    <property type="match status" value="1"/>
</dbReference>
<dbReference type="Proteomes" id="UP000192907">
    <property type="component" value="Unassembled WGS sequence"/>
</dbReference>
<dbReference type="RefSeq" id="WP_132317283.1">
    <property type="nucleotide sequence ID" value="NZ_FWZT01000005.1"/>
</dbReference>
<dbReference type="InterPro" id="IPR052556">
    <property type="entry name" value="PolySynth_Transporter"/>
</dbReference>
<dbReference type="OrthoDB" id="103403at2"/>
<dbReference type="EMBL" id="FWZT01000005">
    <property type="protein sequence ID" value="SMF13145.1"/>
    <property type="molecule type" value="Genomic_DNA"/>
</dbReference>
<protein>
    <submittedName>
        <fullName evidence="6">Membrane protein involved in the export of O-antigen and teichoic acid</fullName>
    </submittedName>
</protein>
<evidence type="ECO:0000256" key="4">
    <source>
        <dbReference type="ARBA" id="ARBA00023136"/>
    </source>
</evidence>
<dbReference type="STRING" id="1513793.SAMN06296036_105214"/>
<evidence type="ECO:0000256" key="3">
    <source>
        <dbReference type="ARBA" id="ARBA00022989"/>
    </source>
</evidence>
<keyword evidence="4 5" id="KW-0472">Membrane</keyword>
<accession>A0A1Y6BKU5</accession>
<name>A0A1Y6BKU5_9BACT</name>
<dbReference type="AlphaFoldDB" id="A0A1Y6BKU5"/>
<feature type="transmembrane region" description="Helical" evidence="5">
    <location>
        <begin position="12"/>
        <end position="33"/>
    </location>
</feature>
<dbReference type="PANTHER" id="PTHR43424:SF1">
    <property type="entry name" value="LOCUS PUTATIVE PROTEIN 1-RELATED"/>
    <property type="match status" value="1"/>
</dbReference>
<proteinExistence type="predicted"/>
<feature type="transmembrane region" description="Helical" evidence="5">
    <location>
        <begin position="45"/>
        <end position="67"/>
    </location>
</feature>
<feature type="transmembrane region" description="Helical" evidence="5">
    <location>
        <begin position="387"/>
        <end position="409"/>
    </location>
</feature>
<feature type="transmembrane region" description="Helical" evidence="5">
    <location>
        <begin position="447"/>
        <end position="468"/>
    </location>
</feature>
<feature type="transmembrane region" description="Helical" evidence="5">
    <location>
        <begin position="256"/>
        <end position="275"/>
    </location>
</feature>
<feature type="transmembrane region" description="Helical" evidence="5">
    <location>
        <begin position="358"/>
        <end position="381"/>
    </location>
</feature>
<dbReference type="InterPro" id="IPR002797">
    <property type="entry name" value="Polysacc_synth"/>
</dbReference>
<feature type="transmembrane region" description="Helical" evidence="5">
    <location>
        <begin position="287"/>
        <end position="309"/>
    </location>
</feature>
<keyword evidence="2 5" id="KW-0812">Transmembrane</keyword>